<dbReference type="SMART" id="SM00028">
    <property type="entry name" value="TPR"/>
    <property type="match status" value="4"/>
</dbReference>
<gene>
    <name evidence="2" type="ORF">CCC_00279</name>
</gene>
<dbReference type="STRING" id="272627.CCC_00279"/>
<dbReference type="Pfam" id="PF07721">
    <property type="entry name" value="TPR_4"/>
    <property type="match status" value="1"/>
</dbReference>
<reference evidence="2 3" key="1">
    <citation type="submission" date="2015-01" db="EMBL/GenBank/DDBJ databases">
        <title>Genome Sequence of Magnetospirillum magnetotacticum Strain MS-1.</title>
        <authorList>
            <person name="Marinov G.K."/>
            <person name="Smalley M.D."/>
            <person name="DeSalvo G."/>
        </authorList>
    </citation>
    <scope>NUCLEOTIDE SEQUENCE [LARGE SCALE GENOMIC DNA]</scope>
    <source>
        <strain evidence="2 3">MS-1</strain>
    </source>
</reference>
<dbReference type="RefSeq" id="WP_041042395.1">
    <property type="nucleotide sequence ID" value="NZ_JXSL01000030.1"/>
</dbReference>
<keyword evidence="3" id="KW-1185">Reference proteome</keyword>
<organism evidence="2 3">
    <name type="scientific">Paramagnetospirillum magnetotacticum MS-1</name>
    <dbReference type="NCBI Taxonomy" id="272627"/>
    <lineage>
        <taxon>Bacteria</taxon>
        <taxon>Pseudomonadati</taxon>
        <taxon>Pseudomonadota</taxon>
        <taxon>Alphaproteobacteria</taxon>
        <taxon>Rhodospirillales</taxon>
        <taxon>Magnetospirillaceae</taxon>
        <taxon>Paramagnetospirillum</taxon>
    </lineage>
</organism>
<dbReference type="PANTHER" id="PTHR44809:SF1">
    <property type="entry name" value="PROTEIN O-MANNOSYL-TRANSFERASE TMTC1"/>
    <property type="match status" value="1"/>
</dbReference>
<dbReference type="AlphaFoldDB" id="A0A0C2YQ22"/>
<dbReference type="InterPro" id="IPR011717">
    <property type="entry name" value="TPR-4"/>
</dbReference>
<dbReference type="Pfam" id="PF13432">
    <property type="entry name" value="TPR_16"/>
    <property type="match status" value="1"/>
</dbReference>
<protein>
    <submittedName>
        <fullName evidence="2">TPR repeat-contatining protein</fullName>
    </submittedName>
</protein>
<name>A0A0C2YQ22_PARME</name>
<proteinExistence type="predicted"/>
<accession>A0A0C2YQ22</accession>
<feature type="repeat" description="TPR" evidence="1">
    <location>
        <begin position="68"/>
        <end position="101"/>
    </location>
</feature>
<dbReference type="InterPro" id="IPR019734">
    <property type="entry name" value="TPR_rpt"/>
</dbReference>
<evidence type="ECO:0000313" key="2">
    <source>
        <dbReference type="EMBL" id="KIL97218.1"/>
    </source>
</evidence>
<dbReference type="PANTHER" id="PTHR44809">
    <property type="match status" value="1"/>
</dbReference>
<dbReference type="InterPro" id="IPR052943">
    <property type="entry name" value="TMTC_O-mannosyl-trnsfr"/>
</dbReference>
<sequence length="249" mass="26380">MAKLDRMEEALAKARNGDFTKARTVSRDLGKVAPAHPGLMELAVAAHQAGDLPLALRFIDRAAVSGSADALYGRGVVLAALGRMDEARSALVKCLERHPRHELALTNLGGLEHLAGNLAQAESCYRSVLDFAPQSGLALHNLAGLFLAQGRSAEAEDFARRAVAVASGPDTVLRLADILVETGRHAEAAEMLRPTIDSYPEDGRLWRAAGRAAHALGRKMEALSAYRTALGLDSEDVEASQMISLLGGA</sequence>
<evidence type="ECO:0000313" key="3">
    <source>
        <dbReference type="Proteomes" id="UP000031971"/>
    </source>
</evidence>
<dbReference type="Pfam" id="PF13374">
    <property type="entry name" value="TPR_10"/>
    <property type="match status" value="1"/>
</dbReference>
<dbReference type="SUPFAM" id="SSF48452">
    <property type="entry name" value="TPR-like"/>
    <property type="match status" value="1"/>
</dbReference>
<dbReference type="GO" id="GO:0042802">
    <property type="term" value="F:identical protein binding"/>
    <property type="evidence" value="ECO:0007669"/>
    <property type="project" value="InterPro"/>
</dbReference>
<dbReference type="Proteomes" id="UP000031971">
    <property type="component" value="Unassembled WGS sequence"/>
</dbReference>
<keyword evidence="1" id="KW-0802">TPR repeat</keyword>
<dbReference type="EMBL" id="JXSL01000030">
    <property type="protein sequence ID" value="KIL97218.1"/>
    <property type="molecule type" value="Genomic_DNA"/>
</dbReference>
<evidence type="ECO:0000256" key="1">
    <source>
        <dbReference type="PROSITE-ProRule" id="PRU00339"/>
    </source>
</evidence>
<comment type="caution">
    <text evidence="2">The sequence shown here is derived from an EMBL/GenBank/DDBJ whole genome shotgun (WGS) entry which is preliminary data.</text>
</comment>
<dbReference type="InterPro" id="IPR011990">
    <property type="entry name" value="TPR-like_helical_dom_sf"/>
</dbReference>
<dbReference type="Gene3D" id="1.25.40.10">
    <property type="entry name" value="Tetratricopeptide repeat domain"/>
    <property type="match status" value="1"/>
</dbReference>
<dbReference type="Pfam" id="PF13424">
    <property type="entry name" value="TPR_12"/>
    <property type="match status" value="1"/>
</dbReference>
<dbReference type="PROSITE" id="PS50005">
    <property type="entry name" value="TPR"/>
    <property type="match status" value="1"/>
</dbReference>